<protein>
    <submittedName>
        <fullName evidence="2">Uncharacterized protein</fullName>
    </submittedName>
</protein>
<dbReference type="Proteomes" id="UP000465241">
    <property type="component" value="Unassembled WGS sequence"/>
</dbReference>
<proteinExistence type="predicted"/>
<reference evidence="2 3" key="1">
    <citation type="journal article" date="2019" name="Emerg. Microbes Infect.">
        <title>Comprehensive subspecies identification of 175 nontuberculous mycobacteria species based on 7547 genomic profiles.</title>
        <authorList>
            <person name="Matsumoto Y."/>
            <person name="Kinjo T."/>
            <person name="Motooka D."/>
            <person name="Nabeya D."/>
            <person name="Jung N."/>
            <person name="Uechi K."/>
            <person name="Horii T."/>
            <person name="Iida T."/>
            <person name="Fujita J."/>
            <person name="Nakamura S."/>
        </authorList>
    </citation>
    <scope>NUCLEOTIDE SEQUENCE [LARGE SCALE GENOMIC DNA]</scope>
    <source>
        <strain evidence="2 3">JCM 13392</strain>
    </source>
</reference>
<sequence>MSAVDAEELAAVLSELVSADRDWDQFLTEHPEIAALVPPPEDRAARTRTAPRRPTSEMTLQDGSPLRTPGSDELDVDGDPLGAPATIPVGGVHLLFQAGHGFGIETVSKDPAKPVQLTCRYCGTALTSGDSNGWLCEFGDAAGSPSRLTCGCNWCRCRRMFEQGQLRGRGRPKVQCGSADCKRQLRSEQQRARRNANKVA</sequence>
<evidence type="ECO:0000313" key="3">
    <source>
        <dbReference type="Proteomes" id="UP000465241"/>
    </source>
</evidence>
<feature type="region of interest" description="Disordered" evidence="1">
    <location>
        <begin position="37"/>
        <end position="74"/>
    </location>
</feature>
<organism evidence="2 3">
    <name type="scientific">Mycolicibacterium murale</name>
    <dbReference type="NCBI Taxonomy" id="182220"/>
    <lineage>
        <taxon>Bacteria</taxon>
        <taxon>Bacillati</taxon>
        <taxon>Actinomycetota</taxon>
        <taxon>Actinomycetes</taxon>
        <taxon>Mycobacteriales</taxon>
        <taxon>Mycobacteriaceae</taxon>
        <taxon>Mycolicibacterium</taxon>
    </lineage>
</organism>
<keyword evidence="3" id="KW-1185">Reference proteome</keyword>
<gene>
    <name evidence="2" type="ORF">MMUR_47830</name>
</gene>
<accession>A0A7I9WTX7</accession>
<dbReference type="AlphaFoldDB" id="A0A7I9WTX7"/>
<evidence type="ECO:0000313" key="2">
    <source>
        <dbReference type="EMBL" id="GFG60647.1"/>
    </source>
</evidence>
<name>A0A7I9WTX7_9MYCO</name>
<comment type="caution">
    <text evidence="2">The sequence shown here is derived from an EMBL/GenBank/DDBJ whole genome shotgun (WGS) entry which is preliminary data.</text>
</comment>
<dbReference type="EMBL" id="BLKT01000003">
    <property type="protein sequence ID" value="GFG60647.1"/>
    <property type="molecule type" value="Genomic_DNA"/>
</dbReference>
<evidence type="ECO:0000256" key="1">
    <source>
        <dbReference type="SAM" id="MobiDB-lite"/>
    </source>
</evidence>